<protein>
    <submittedName>
        <fullName evidence="1">Uncharacterized protein</fullName>
    </submittedName>
</protein>
<sequence>MNAGIVLIVVGLVVLGAANAGWWWLRGRSLRERVTSLTGQLATAMRNAFRLSGHVSELEAENASLKARNEMLAGLVGADAERAALQGSCADEARWL</sequence>
<name>A0A917QPP2_9ACTN</name>
<dbReference type="AlphaFoldDB" id="A0A917QPP2"/>
<proteinExistence type="predicted"/>
<organism evidence="1 2">
    <name type="scientific">Sphaerisporangium melleum</name>
    <dbReference type="NCBI Taxonomy" id="321316"/>
    <lineage>
        <taxon>Bacteria</taxon>
        <taxon>Bacillati</taxon>
        <taxon>Actinomycetota</taxon>
        <taxon>Actinomycetes</taxon>
        <taxon>Streptosporangiales</taxon>
        <taxon>Streptosporangiaceae</taxon>
        <taxon>Sphaerisporangium</taxon>
    </lineage>
</organism>
<evidence type="ECO:0000313" key="1">
    <source>
        <dbReference type="EMBL" id="GGK62014.1"/>
    </source>
</evidence>
<accession>A0A917QPP2</accession>
<gene>
    <name evidence="1" type="ORF">GCM10007964_01480</name>
</gene>
<reference evidence="1" key="2">
    <citation type="submission" date="2020-09" db="EMBL/GenBank/DDBJ databases">
        <authorList>
            <person name="Sun Q."/>
            <person name="Ohkuma M."/>
        </authorList>
    </citation>
    <scope>NUCLEOTIDE SEQUENCE</scope>
    <source>
        <strain evidence="1">JCM 13064</strain>
    </source>
</reference>
<dbReference type="EMBL" id="BMNT01000001">
    <property type="protein sequence ID" value="GGK62014.1"/>
    <property type="molecule type" value="Genomic_DNA"/>
</dbReference>
<reference evidence="1" key="1">
    <citation type="journal article" date="2014" name="Int. J. Syst. Evol. Microbiol.">
        <title>Complete genome sequence of Corynebacterium casei LMG S-19264T (=DSM 44701T), isolated from a smear-ripened cheese.</title>
        <authorList>
            <consortium name="US DOE Joint Genome Institute (JGI-PGF)"/>
            <person name="Walter F."/>
            <person name="Albersmeier A."/>
            <person name="Kalinowski J."/>
            <person name="Ruckert C."/>
        </authorList>
    </citation>
    <scope>NUCLEOTIDE SEQUENCE</scope>
    <source>
        <strain evidence="1">JCM 13064</strain>
    </source>
</reference>
<keyword evidence="2" id="KW-1185">Reference proteome</keyword>
<dbReference type="RefSeq" id="WP_189160945.1">
    <property type="nucleotide sequence ID" value="NZ_BMNT01000001.1"/>
</dbReference>
<evidence type="ECO:0000313" key="2">
    <source>
        <dbReference type="Proteomes" id="UP000645217"/>
    </source>
</evidence>
<comment type="caution">
    <text evidence="1">The sequence shown here is derived from an EMBL/GenBank/DDBJ whole genome shotgun (WGS) entry which is preliminary data.</text>
</comment>
<dbReference type="Proteomes" id="UP000645217">
    <property type="component" value="Unassembled WGS sequence"/>
</dbReference>